<proteinExistence type="predicted"/>
<dbReference type="PANTHER" id="PTHR36836">
    <property type="entry name" value="COLANIC ACID BIOSYNTHESIS PROTEIN WCAK"/>
    <property type="match status" value="1"/>
</dbReference>
<reference evidence="2 3" key="1">
    <citation type="submission" date="2014-02" db="EMBL/GenBank/DDBJ databases">
        <title>Draft genome sequence of Lysinibacillus manganicus DSM 26584T.</title>
        <authorList>
            <person name="Zhang F."/>
            <person name="Wang G."/>
            <person name="Zhang L."/>
        </authorList>
    </citation>
    <scope>NUCLEOTIDE SEQUENCE [LARGE SCALE GENOMIC DNA]</scope>
    <source>
        <strain evidence="2 3">DSM 26584</strain>
    </source>
</reference>
<dbReference type="Pfam" id="PF04230">
    <property type="entry name" value="PS_pyruv_trans"/>
    <property type="match status" value="1"/>
</dbReference>
<gene>
    <name evidence="2" type="ORF">CD29_01895</name>
</gene>
<name>A0A0A3I9F8_9BACL</name>
<dbReference type="eggNOG" id="COG2327">
    <property type="taxonomic scope" value="Bacteria"/>
</dbReference>
<dbReference type="InterPro" id="IPR019896">
    <property type="entry name" value="Polysacch_pyruvyl_Trfase_CsaB"/>
</dbReference>
<dbReference type="Proteomes" id="UP000030416">
    <property type="component" value="Unassembled WGS sequence"/>
</dbReference>
<dbReference type="OrthoDB" id="3199616at2"/>
<dbReference type="SUPFAM" id="SSF53756">
    <property type="entry name" value="UDP-Glycosyltransferase/glycogen phosphorylase"/>
    <property type="match status" value="1"/>
</dbReference>
<keyword evidence="3" id="KW-1185">Reference proteome</keyword>
<evidence type="ECO:0000313" key="3">
    <source>
        <dbReference type="Proteomes" id="UP000030416"/>
    </source>
</evidence>
<evidence type="ECO:0000313" key="2">
    <source>
        <dbReference type="EMBL" id="KGR80135.1"/>
    </source>
</evidence>
<dbReference type="EMBL" id="JPVN01000002">
    <property type="protein sequence ID" value="KGR80135.1"/>
    <property type="molecule type" value="Genomic_DNA"/>
</dbReference>
<dbReference type="AlphaFoldDB" id="A0A0A3I9F8"/>
<sequence length="364" mass="40377">MHIVLSGYYGFDNVGDEAILYSIIQAFRRLKPEIKITVLSNNPEATAKTYQVNAVNRWKFTEVGAVLKNADGLVSGGGSLLQDKTGLKSIPYYTEIMRIAKRLKKPIFIYAQGMGPIDKWISKFITKQILNKVDAITVRDEASRKLLQTIGVKKQIKIVPDPVIGLGGNDFESNWLNSQVFKASSYVTVSVRDWPSPVQFMEKIAAGLDLLVRNGQTVVFIPMHGEHDDKASQTVASLMKEKSVIAPFDLSIEEKIAVIGKSELLIGLRLHSLIFGAIQYTPFIALSYDPKIDAFAQIVSQPILGHVEKDDWNAQQLFELSSEILSNRTEIVAGIRSKVEKLQGEAVETAKLALDVFEGKLQKA</sequence>
<dbReference type="PANTHER" id="PTHR36836:SF1">
    <property type="entry name" value="COLANIC ACID BIOSYNTHESIS PROTEIN WCAK"/>
    <property type="match status" value="1"/>
</dbReference>
<dbReference type="RefSeq" id="WP_036182249.1">
    <property type="nucleotide sequence ID" value="NZ_AVDA01000002.1"/>
</dbReference>
<dbReference type="NCBIfam" id="TIGR03609">
    <property type="entry name" value="S_layer_CsaB"/>
    <property type="match status" value="1"/>
</dbReference>
<organism evidence="2 3">
    <name type="scientific">Ureibacillus manganicus DSM 26584</name>
    <dbReference type="NCBI Taxonomy" id="1384049"/>
    <lineage>
        <taxon>Bacteria</taxon>
        <taxon>Bacillati</taxon>
        <taxon>Bacillota</taxon>
        <taxon>Bacilli</taxon>
        <taxon>Bacillales</taxon>
        <taxon>Caryophanaceae</taxon>
        <taxon>Ureibacillus</taxon>
    </lineage>
</organism>
<accession>A0A0A3I9F8</accession>
<protein>
    <submittedName>
        <fullName evidence="2">CsaB protein</fullName>
    </submittedName>
</protein>
<dbReference type="InterPro" id="IPR007345">
    <property type="entry name" value="Polysacch_pyruvyl_Trfase"/>
</dbReference>
<comment type="caution">
    <text evidence="2">The sequence shown here is derived from an EMBL/GenBank/DDBJ whole genome shotgun (WGS) entry which is preliminary data.</text>
</comment>
<feature type="domain" description="Polysaccharide pyruvyl transferase" evidence="1">
    <location>
        <begin position="13"/>
        <end position="290"/>
    </location>
</feature>
<evidence type="ECO:0000259" key="1">
    <source>
        <dbReference type="Pfam" id="PF04230"/>
    </source>
</evidence>
<dbReference type="STRING" id="1384049.CD29_01895"/>